<dbReference type="EnsemblBacteria" id="AAM04931">
    <property type="protein sequence ID" value="AAM04931"/>
    <property type="gene ID" value="MA_1517"/>
</dbReference>
<evidence type="ECO:0000256" key="3">
    <source>
        <dbReference type="ARBA" id="ARBA00022786"/>
    </source>
</evidence>
<dbReference type="InterPro" id="IPR051550">
    <property type="entry name" value="SCF-Subunits/Alg-Epimerases"/>
</dbReference>
<dbReference type="SMART" id="SM00710">
    <property type="entry name" value="PbH1"/>
    <property type="match status" value="9"/>
</dbReference>
<evidence type="ECO:0000256" key="1">
    <source>
        <dbReference type="ARBA" id="ARBA00004906"/>
    </source>
</evidence>
<dbReference type="STRING" id="188937.MA_1517"/>
<dbReference type="InterPro" id="IPR039448">
    <property type="entry name" value="Beta_helix"/>
</dbReference>
<dbReference type="SUPFAM" id="SSF51126">
    <property type="entry name" value="Pectin lyase-like"/>
    <property type="match status" value="1"/>
</dbReference>
<dbReference type="AlphaFoldDB" id="Q8TQM3"/>
<evidence type="ECO:0000313" key="7">
    <source>
        <dbReference type="Proteomes" id="UP000002487"/>
    </source>
</evidence>
<dbReference type="HOGENOM" id="CLU_031099_0_0_2"/>
<name>Q8TQM3_METAC</name>
<dbReference type="FunFam" id="2.160.20.10:FF:000157">
    <property type="entry name" value="Cell surface protein"/>
    <property type="match status" value="1"/>
</dbReference>
<keyword evidence="2" id="KW-0677">Repeat</keyword>
<dbReference type="PANTHER" id="PTHR22990">
    <property type="entry name" value="F-BOX ONLY PROTEIN"/>
    <property type="match status" value="1"/>
</dbReference>
<keyword evidence="7" id="KW-1185">Reference proteome</keyword>
<proteinExistence type="predicted"/>
<sequence length="594" mass="63875">MHRNCRFKIYPIQNLRGCAKYGEGIVLKIILIGNCFTRLMSATLAIALLLVSAGAGNAEVIYVEPGASIQAAVNNSTNGDLVIVKAGDYEENIIVNVSGITVSSEPESPDGVLIRSKDANSSVFQVKADNVTISGFNITGSGEVFSSFEAARVTNSFITRSSERLNGTSGAEAIQAYGSSESGEIFVSRWDGAGCPSAGVCLDQVKNCTVERNNIFENRYGVYLQSSENITISENNFSRDGIWFDEGCNKNMVINNSIDRGNIIIGAHGWDNIMFQNRLSNGGGISIACCGGGNLVSKNEVINCSNGIDVYDTQARTVLRDNRITNCENGIYLILVFDARVYNNTISNSSKGIYLREDCHDNELFGNRISSSNESGILLDYSTGNHIYNNYFNNTVNVKAENSEGNTWNTTKTSGENIVGGSYLGGNFWADLNGTGFSQTTEDSDSDGICDLAYNVNGSDFDYLPLAEPPSTPSVDLAVTIGTPEANKTSDVSIELGLSSLNFGTMLPGQASSPQVLNIRNTGKSDVRVTAHVGDSSDPVFSEGLYLSSLFWSDFSEVIANNTVKNVEVVLKVPANYSENGTKKGSIVFRAEKI</sequence>
<dbReference type="InterPro" id="IPR007742">
    <property type="entry name" value="NosD_dom"/>
</dbReference>
<dbReference type="InterPro" id="IPR012334">
    <property type="entry name" value="Pectin_lyas_fold"/>
</dbReference>
<dbReference type="PhylomeDB" id="Q8TQM3"/>
<dbReference type="Pfam" id="PF05048">
    <property type="entry name" value="NosD"/>
    <property type="match status" value="1"/>
</dbReference>
<dbReference type="EMBL" id="AE010299">
    <property type="protein sequence ID" value="AAM04931.1"/>
    <property type="molecule type" value="Genomic_DNA"/>
</dbReference>
<evidence type="ECO:0000256" key="2">
    <source>
        <dbReference type="ARBA" id="ARBA00022737"/>
    </source>
</evidence>
<feature type="domain" description="Right handed beta helix" evidence="5">
    <location>
        <begin position="123"/>
        <end position="239"/>
    </location>
</feature>
<dbReference type="InParanoid" id="Q8TQM3"/>
<evidence type="ECO:0000259" key="4">
    <source>
        <dbReference type="Pfam" id="PF05048"/>
    </source>
</evidence>
<evidence type="ECO:0000259" key="5">
    <source>
        <dbReference type="Pfam" id="PF13229"/>
    </source>
</evidence>
<feature type="domain" description="Periplasmic copper-binding protein NosD beta helix" evidence="4">
    <location>
        <begin position="250"/>
        <end position="434"/>
    </location>
</feature>
<organism evidence="6 7">
    <name type="scientific">Methanosarcina acetivorans (strain ATCC 35395 / DSM 2834 / JCM 12185 / C2A)</name>
    <dbReference type="NCBI Taxonomy" id="188937"/>
    <lineage>
        <taxon>Archaea</taxon>
        <taxon>Methanobacteriati</taxon>
        <taxon>Methanobacteriota</taxon>
        <taxon>Stenosarchaea group</taxon>
        <taxon>Methanomicrobia</taxon>
        <taxon>Methanosarcinales</taxon>
        <taxon>Methanosarcinaceae</taxon>
        <taxon>Methanosarcina</taxon>
    </lineage>
</organism>
<accession>Q8TQM3</accession>
<dbReference type="KEGG" id="mac:MA_1517"/>
<dbReference type="RefSeq" id="WP_011021531.1">
    <property type="nucleotide sequence ID" value="NC_003552.1"/>
</dbReference>
<dbReference type="InterPro" id="IPR006626">
    <property type="entry name" value="PbH1"/>
</dbReference>
<dbReference type="Gene3D" id="2.160.20.10">
    <property type="entry name" value="Single-stranded right-handed beta-helix, Pectin lyase-like"/>
    <property type="match status" value="2"/>
</dbReference>
<comment type="pathway">
    <text evidence="1">Protein modification; protein ubiquitination.</text>
</comment>
<keyword evidence="3" id="KW-0833">Ubl conjugation pathway</keyword>
<dbReference type="Pfam" id="PF13229">
    <property type="entry name" value="Beta_helix"/>
    <property type="match status" value="1"/>
</dbReference>
<evidence type="ECO:0000313" key="6">
    <source>
        <dbReference type="EMBL" id="AAM04931.1"/>
    </source>
</evidence>
<dbReference type="SMR" id="Q8TQM3"/>
<dbReference type="PANTHER" id="PTHR22990:SF15">
    <property type="entry name" value="F-BOX ONLY PROTEIN 10"/>
    <property type="match status" value="1"/>
</dbReference>
<dbReference type="Proteomes" id="UP000002487">
    <property type="component" value="Chromosome"/>
</dbReference>
<gene>
    <name evidence="6" type="ordered locus">MA_1517</name>
</gene>
<dbReference type="InterPro" id="IPR022441">
    <property type="entry name" value="Para_beta_helix_rpt-2"/>
</dbReference>
<reference evidence="6 7" key="1">
    <citation type="journal article" date="2002" name="Genome Res.">
        <title>The genome of Methanosarcina acetivorans reveals extensive metabolic and physiological diversity.</title>
        <authorList>
            <person name="Galagan J.E."/>
            <person name="Nusbaum C."/>
            <person name="Roy A."/>
            <person name="Endrizzi M.G."/>
            <person name="Macdonald P."/>
            <person name="FitzHugh W."/>
            <person name="Calvo S."/>
            <person name="Engels R."/>
            <person name="Smirnov S."/>
            <person name="Atnoor D."/>
            <person name="Brown A."/>
            <person name="Allen N."/>
            <person name="Naylor J."/>
            <person name="Stange-Thomann N."/>
            <person name="DeArellano K."/>
            <person name="Johnson R."/>
            <person name="Linton L."/>
            <person name="McEwan P."/>
            <person name="McKernan K."/>
            <person name="Talamas J."/>
            <person name="Tirrell A."/>
            <person name="Ye W."/>
            <person name="Zimmer A."/>
            <person name="Barber R.D."/>
            <person name="Cann I."/>
            <person name="Graham D.E."/>
            <person name="Grahame D.A."/>
            <person name="Guss A."/>
            <person name="Hedderich R."/>
            <person name="Ingram-Smith C."/>
            <person name="Kuettner C.H."/>
            <person name="Krzycki J.A."/>
            <person name="Leigh J.A."/>
            <person name="Li W."/>
            <person name="Liu J."/>
            <person name="Mukhopadhyay B."/>
            <person name="Reeve J.N."/>
            <person name="Smith K."/>
            <person name="Springer T.A."/>
            <person name="Umayam L.A."/>
            <person name="White O."/>
            <person name="White R.H."/>
            <person name="de Macario E.C."/>
            <person name="Ferry J.G."/>
            <person name="Jarrell K.F."/>
            <person name="Jing H."/>
            <person name="Macario A.J.L."/>
            <person name="Paulsen I."/>
            <person name="Pritchett M."/>
            <person name="Sowers K.R."/>
            <person name="Swanson R.V."/>
            <person name="Zinder S.H."/>
            <person name="Lander E."/>
            <person name="Metcalf W.W."/>
            <person name="Birren B."/>
        </authorList>
    </citation>
    <scope>NUCLEOTIDE SEQUENCE [LARGE SCALE GENOMIC DNA]</scope>
    <source>
        <strain evidence="7">ATCC 35395 / DSM 2834 / JCM 12185 / C2A</strain>
    </source>
</reference>
<dbReference type="NCBIfam" id="TIGR03804">
    <property type="entry name" value="para_beta_helix"/>
    <property type="match status" value="2"/>
</dbReference>
<protein>
    <submittedName>
        <fullName evidence="6">Cell surface protein</fullName>
    </submittedName>
</protein>
<dbReference type="InterPro" id="IPR011050">
    <property type="entry name" value="Pectin_lyase_fold/virulence"/>
</dbReference>
<dbReference type="GeneID" id="1473405"/>
<dbReference type="FunFam" id="2.160.20.10:FF:000165">
    <property type="entry name" value="Cell surface protein"/>
    <property type="match status" value="1"/>
</dbReference>